<dbReference type="STRING" id="512763.DC20_09230"/>
<dbReference type="PATRIC" id="fig|512763.3.peg.2037"/>
<dbReference type="EMBL" id="CP012643">
    <property type="protein sequence ID" value="ALI99122.1"/>
    <property type="molecule type" value="Genomic_DNA"/>
</dbReference>
<gene>
    <name evidence="2" type="ORF">DC20_09230</name>
</gene>
<dbReference type="Proteomes" id="UP000061382">
    <property type="component" value="Chromosome"/>
</dbReference>
<feature type="chain" id="PRO_5006042616" description="Adhesin domain-containing protein" evidence="1">
    <location>
        <begin position="20"/>
        <end position="237"/>
    </location>
</feature>
<dbReference type="AlphaFoldDB" id="A0A0P0CID3"/>
<keyword evidence="1" id="KW-0732">Signal</keyword>
<evidence type="ECO:0000256" key="1">
    <source>
        <dbReference type="SAM" id="SignalP"/>
    </source>
</evidence>
<keyword evidence="3" id="KW-1185">Reference proteome</keyword>
<reference evidence="2 3" key="1">
    <citation type="submission" date="2015-08" db="EMBL/GenBank/DDBJ databases">
        <title>Complete genome sequence of Rufibacter tibetensis strain 1351t, a radiation-resistant bacterium from tibet plateau.</title>
        <authorList>
            <person name="Dai J."/>
        </authorList>
    </citation>
    <scope>NUCLEOTIDE SEQUENCE [LARGE SCALE GENOMIC DNA]</scope>
    <source>
        <strain evidence="2 3">1351</strain>
    </source>
</reference>
<evidence type="ECO:0000313" key="3">
    <source>
        <dbReference type="Proteomes" id="UP000061382"/>
    </source>
</evidence>
<evidence type="ECO:0008006" key="4">
    <source>
        <dbReference type="Google" id="ProtNLM"/>
    </source>
</evidence>
<dbReference type="RefSeq" id="WP_062543570.1">
    <property type="nucleotide sequence ID" value="NZ_CP012643.1"/>
</dbReference>
<sequence>MKNLVLLALLLLGIGNLHAQKKTVEKTLDVPASNKVNLKLKFGNEVKVTAWDKKEAYVKVTYEINGGKLNEAFLLTFKEGLGQLNVTADLNEELMKTSTLPEGGCPDGATTSFGNYTNGKMKNGACVQIDYEVFLPRDANLTLETINGDIELRGLTGTVNAKSISGFVDMDWSNQKGATVALKTITGEVFSDVAINLTEKQKEAPMVGYELKGSVNNGGPKVTLESISNNIYFRKKK</sequence>
<dbReference type="KEGG" id="rti:DC20_09230"/>
<protein>
    <recommendedName>
        <fullName evidence="4">Adhesin domain-containing protein</fullName>
    </recommendedName>
</protein>
<evidence type="ECO:0000313" key="2">
    <source>
        <dbReference type="EMBL" id="ALI99122.1"/>
    </source>
</evidence>
<organism evidence="2 3">
    <name type="scientific">Rufibacter tibetensis</name>
    <dbReference type="NCBI Taxonomy" id="512763"/>
    <lineage>
        <taxon>Bacteria</taxon>
        <taxon>Pseudomonadati</taxon>
        <taxon>Bacteroidota</taxon>
        <taxon>Cytophagia</taxon>
        <taxon>Cytophagales</taxon>
        <taxon>Hymenobacteraceae</taxon>
        <taxon>Rufibacter</taxon>
    </lineage>
</organism>
<accession>A0A0P0CID3</accession>
<name>A0A0P0CID3_9BACT</name>
<proteinExistence type="predicted"/>
<dbReference type="OrthoDB" id="1115882at2"/>
<feature type="signal peptide" evidence="1">
    <location>
        <begin position="1"/>
        <end position="19"/>
    </location>
</feature>